<proteinExistence type="predicted"/>
<gene>
    <name evidence="1" type="ORF">LREN565_1976</name>
</gene>
<accession>A0A1K2I916</accession>
<name>A0A1K2I916_9LACO</name>
<evidence type="ECO:0000313" key="1">
    <source>
        <dbReference type="EMBL" id="SFZ88863.1"/>
    </source>
</evidence>
<reference evidence="1" key="1">
    <citation type="submission" date="2016-11" db="EMBL/GenBank/DDBJ databases">
        <authorList>
            <person name="Jaros S."/>
            <person name="Januszkiewicz K."/>
            <person name="Wedrychowicz H."/>
        </authorList>
    </citation>
    <scope>NUCLEOTIDE SEQUENCE</scope>
    <source>
        <strain evidence="1">ACA-DC 565</strain>
    </source>
</reference>
<dbReference type="EMBL" id="LT634362">
    <property type="protein sequence ID" value="SFZ88863.1"/>
    <property type="molecule type" value="Genomic_DNA"/>
</dbReference>
<protein>
    <submittedName>
        <fullName evidence="1">Uncharacterized protein</fullName>
    </submittedName>
</protein>
<dbReference type="AlphaFoldDB" id="A0A1K2I916"/>
<organism evidence="1">
    <name type="scientific">Loigolactobacillus rennini</name>
    <dbReference type="NCBI Taxonomy" id="238013"/>
    <lineage>
        <taxon>Bacteria</taxon>
        <taxon>Bacillati</taxon>
        <taxon>Bacillota</taxon>
        <taxon>Bacilli</taxon>
        <taxon>Lactobacillales</taxon>
        <taxon>Lactobacillaceae</taxon>
        <taxon>Loigolactobacillus</taxon>
    </lineage>
</organism>
<sequence length="896" mass="97923">MMQNIKKILWFNFALLTLGLIVAFGHTIAANAVVTTAAEMAPQPEEKPFVGTDILGVASRYNAFAADKMIIDGTAINDGLEGRYAAGEFEDLNNNTWNSGKSPWGSVLSMTDPDAGVIPVTPLITTNKIQRLKADNKTETGIFKDVYKSAGGQYLYNGQNQLVANNLLDWYTQEHDGWDENEKKTYQHLGDILRVTDGKAEKVGQTADFKKNQAVLQRILSANGSLPSGMSGQLDPDATDASNYFYAAKLQIQAISKYYDQLTTKKTGQDSENVVLVNSQVDNVKVNEKSNGNTLNLTVNLYLPDDYAKDGNYQKPPVLLLGLKNQSKQFNVTVNVHNMDGSIKEVQAGNDSYPTYAYAPYILANWDGINSTDLFGGWNGSYKMNAYNKDNQEIQPPSGTSQGQLYSSHVLNNFPNVSTSGDDSVEFKLANNGLSGTILVPNASVKQSKPGAELFGSVITGKDFYINSSLPVSRLISSSFDFENIPGDIFEDLKRPNPQATKVSLKTDEDQSAVGMSVGEHNKVPFSIKSVKELAPLTLDADILTRNQDYQVWYRWKNASGDHEWHNLADEKSADIDWQYDAKKQKYNHITIPDLRKLQDYSTTLKQTSKSSQSVDYLPTAAEETPYLQLQRQNTFELLVAPTEDGSTGKEVKIDPEATDQDLEDYQITTIDLAEKGNLEFTVPGQLALKPDQQKQTLYQAKFPVTIKNPWQINYRLGLGFNSQMTSPAASVLYPIESNADAATFTIDKGKLELKAVPDMDFGHFTVPEVVKGATNPLTNTGGALTVSDFRGSDTTDWSLSATTGAFKHESKSNTINGTIDFTATNDDGAKATGTLDGAKIWTSADAKTSGVSEKTVNTTDATTLTLSPQGGVVSGKYTANVTWTLDDTPTASQAS</sequence>